<dbReference type="GO" id="GO:0009927">
    <property type="term" value="F:histidine phosphotransfer kinase activity"/>
    <property type="evidence" value="ECO:0007669"/>
    <property type="project" value="TreeGrafter"/>
</dbReference>
<dbReference type="PROSITE" id="PS50110">
    <property type="entry name" value="RESPONSE_REGULATORY"/>
    <property type="match status" value="1"/>
</dbReference>
<protein>
    <recommendedName>
        <fullName evidence="2">histidine kinase</fullName>
        <ecNumber evidence="2">2.7.13.3</ecNumber>
    </recommendedName>
</protein>
<dbReference type="GO" id="GO:0005886">
    <property type="term" value="C:plasma membrane"/>
    <property type="evidence" value="ECO:0007669"/>
    <property type="project" value="TreeGrafter"/>
</dbReference>
<evidence type="ECO:0000256" key="6">
    <source>
        <dbReference type="SAM" id="Coils"/>
    </source>
</evidence>
<dbReference type="PANTHER" id="PTHR43047">
    <property type="entry name" value="TWO-COMPONENT HISTIDINE PROTEIN KINASE"/>
    <property type="match status" value="1"/>
</dbReference>
<proteinExistence type="predicted"/>
<feature type="transmembrane region" description="Helical" evidence="7">
    <location>
        <begin position="77"/>
        <end position="94"/>
    </location>
</feature>
<dbReference type="EMBL" id="CAMPGE010025184">
    <property type="protein sequence ID" value="CAI2382965.1"/>
    <property type="molecule type" value="Genomic_DNA"/>
</dbReference>
<dbReference type="Proteomes" id="UP001295684">
    <property type="component" value="Unassembled WGS sequence"/>
</dbReference>
<keyword evidence="5" id="KW-0597">Phosphoprotein</keyword>
<feature type="domain" description="Response regulatory" evidence="8">
    <location>
        <begin position="687"/>
        <end position="815"/>
    </location>
</feature>
<accession>A0AAD1Y1B5</accession>
<dbReference type="Gene3D" id="3.40.50.2300">
    <property type="match status" value="1"/>
</dbReference>
<keyword evidence="7" id="KW-0472">Membrane</keyword>
<evidence type="ECO:0000256" key="4">
    <source>
        <dbReference type="ARBA" id="ARBA00022777"/>
    </source>
</evidence>
<dbReference type="Pfam" id="PF00072">
    <property type="entry name" value="Response_reg"/>
    <property type="match status" value="1"/>
</dbReference>
<evidence type="ECO:0000256" key="1">
    <source>
        <dbReference type="ARBA" id="ARBA00000085"/>
    </source>
</evidence>
<name>A0AAD1Y1B5_EUPCR</name>
<keyword evidence="7" id="KW-0812">Transmembrane</keyword>
<keyword evidence="7" id="KW-1133">Transmembrane helix</keyword>
<evidence type="ECO:0000313" key="9">
    <source>
        <dbReference type="EMBL" id="CAI2382965.1"/>
    </source>
</evidence>
<dbReference type="Gene3D" id="3.30.565.10">
    <property type="entry name" value="Histidine kinase-like ATPase, C-terminal domain"/>
    <property type="match status" value="1"/>
</dbReference>
<evidence type="ECO:0000256" key="2">
    <source>
        <dbReference type="ARBA" id="ARBA00012438"/>
    </source>
</evidence>
<evidence type="ECO:0000313" key="10">
    <source>
        <dbReference type="Proteomes" id="UP001295684"/>
    </source>
</evidence>
<keyword evidence="6" id="KW-0175">Coiled coil</keyword>
<reference evidence="9" key="1">
    <citation type="submission" date="2023-07" db="EMBL/GenBank/DDBJ databases">
        <authorList>
            <consortium name="AG Swart"/>
            <person name="Singh M."/>
            <person name="Singh A."/>
            <person name="Seah K."/>
            <person name="Emmerich C."/>
        </authorList>
    </citation>
    <scope>NUCLEOTIDE SEQUENCE</scope>
    <source>
        <strain evidence="9">DP1</strain>
    </source>
</reference>
<dbReference type="EC" id="2.7.13.3" evidence="2"/>
<comment type="caution">
    <text evidence="9">The sequence shown here is derived from an EMBL/GenBank/DDBJ whole genome shotgun (WGS) entry which is preliminary data.</text>
</comment>
<dbReference type="SMART" id="SM00448">
    <property type="entry name" value="REC"/>
    <property type="match status" value="1"/>
</dbReference>
<organism evidence="9 10">
    <name type="scientific">Euplotes crassus</name>
    <dbReference type="NCBI Taxonomy" id="5936"/>
    <lineage>
        <taxon>Eukaryota</taxon>
        <taxon>Sar</taxon>
        <taxon>Alveolata</taxon>
        <taxon>Ciliophora</taxon>
        <taxon>Intramacronucleata</taxon>
        <taxon>Spirotrichea</taxon>
        <taxon>Hypotrichia</taxon>
        <taxon>Euplotida</taxon>
        <taxon>Euplotidae</taxon>
        <taxon>Moneuplotes</taxon>
    </lineage>
</organism>
<evidence type="ECO:0000259" key="8">
    <source>
        <dbReference type="PROSITE" id="PS50110"/>
    </source>
</evidence>
<keyword evidence="4" id="KW-0418">Kinase</keyword>
<evidence type="ECO:0000256" key="5">
    <source>
        <dbReference type="PROSITE-ProRule" id="PRU00169"/>
    </source>
</evidence>
<dbReference type="PANTHER" id="PTHR43047:SF72">
    <property type="entry name" value="OSMOSENSING HISTIDINE PROTEIN KINASE SLN1"/>
    <property type="match status" value="1"/>
</dbReference>
<dbReference type="AlphaFoldDB" id="A0AAD1Y1B5"/>
<feature type="transmembrane region" description="Helical" evidence="7">
    <location>
        <begin position="47"/>
        <end position="70"/>
    </location>
</feature>
<evidence type="ECO:0000256" key="7">
    <source>
        <dbReference type="SAM" id="Phobius"/>
    </source>
</evidence>
<feature type="modified residue" description="4-aspartylphosphate" evidence="5">
    <location>
        <position position="745"/>
    </location>
</feature>
<comment type="catalytic activity">
    <reaction evidence="1">
        <text>ATP + protein L-histidine = ADP + protein N-phospho-L-histidine.</text>
        <dbReference type="EC" id="2.7.13.3"/>
    </reaction>
</comment>
<dbReference type="CDD" id="cd17546">
    <property type="entry name" value="REC_hyHK_CKI1_RcsC-like"/>
    <property type="match status" value="1"/>
</dbReference>
<dbReference type="GO" id="GO:0000155">
    <property type="term" value="F:phosphorelay sensor kinase activity"/>
    <property type="evidence" value="ECO:0007669"/>
    <property type="project" value="TreeGrafter"/>
</dbReference>
<sequence length="815" mass="92627">MTPINHLINLQKPNQKTLKTDFLLLTLTSIGIGFTLFYFLISLKFTSFPVGFHLCLVIGVCVLLAANYTLSLQYSKWIDYSVFPLSLIGTLYISEISGMLGLHFFNTLALTLFAFVAGICLNLSHHRHQSAICIGGSIMYYILRLGFYFSSFPVSFTATIIISVAFYGANQAIYELEIMKDRKASKDSAKLNFSMYETLDNIPYPILVEQEKEIVIFNRKFAKLLKIEQIDEGVKDCVFSKLKQTDIEIEDKKFIKRLNKVGKKLSYSQGSNFKNQGYLNNQNTGKGAIEESKGIAIDNIGSSFDFGSENSVSDSEERLSHIEPTTSTLYEAIFTDQKINEQSIVFDKEEMRLAIQDRKFILKSKSIKWNDKDAKIHIFEQSKLISAKALNPHINNEQYKLIMSQYASELTKMLQKVDRELSEAEQNEEQFQELKKSINHMTSVMREIVATITFDGENPCEEQKSEFTIDSLCAEVRNTIKPRARDKGITIELDVHPRLTGVIVNAERATVKQILLPLVTNSLIKMRAGVIKIRCEPCDEDKQLVRVCIEDQAQSIGFDEARKINGALSGQDTNQAMERLEALNLANSKVMCERLGGKIWMESGKGTGNLIKFTFRVGDDDLDYSFEEDIEVEDYNEQEDCIRALPSMNCNEAPFMHLIQSEQVDEADDDEEDEEEEEDCKNNCCSNILLVDDNYFNIEVLQSLIIVQLRMKCDSAFNGQEAVDKVIERSKNTCCTKYYKYIFMDINMPIMDGYSASAEVKKFLRANPVSKNKNKVPTKIFAVTAQKEVVENEQKLFDGIILKPISIEGLRNVVK</sequence>
<evidence type="ECO:0000256" key="3">
    <source>
        <dbReference type="ARBA" id="ARBA00022679"/>
    </source>
</evidence>
<keyword evidence="3" id="KW-0808">Transferase</keyword>
<feature type="coiled-coil region" evidence="6">
    <location>
        <begin position="407"/>
        <end position="437"/>
    </location>
</feature>
<dbReference type="InterPro" id="IPR003594">
    <property type="entry name" value="HATPase_dom"/>
</dbReference>
<feature type="transmembrane region" description="Helical" evidence="7">
    <location>
        <begin position="21"/>
        <end position="41"/>
    </location>
</feature>
<dbReference type="SUPFAM" id="SSF52172">
    <property type="entry name" value="CheY-like"/>
    <property type="match status" value="1"/>
</dbReference>
<keyword evidence="10" id="KW-1185">Reference proteome</keyword>
<dbReference type="InterPro" id="IPR001789">
    <property type="entry name" value="Sig_transdc_resp-reg_receiver"/>
</dbReference>
<dbReference type="InterPro" id="IPR036890">
    <property type="entry name" value="HATPase_C_sf"/>
</dbReference>
<dbReference type="InterPro" id="IPR011006">
    <property type="entry name" value="CheY-like_superfamily"/>
</dbReference>
<dbReference type="SUPFAM" id="SSF55874">
    <property type="entry name" value="ATPase domain of HSP90 chaperone/DNA topoisomerase II/histidine kinase"/>
    <property type="match status" value="1"/>
</dbReference>
<dbReference type="Pfam" id="PF02518">
    <property type="entry name" value="HATPase_c"/>
    <property type="match status" value="1"/>
</dbReference>
<feature type="transmembrane region" description="Helical" evidence="7">
    <location>
        <begin position="100"/>
        <end position="124"/>
    </location>
</feature>
<gene>
    <name evidence="9" type="ORF">ECRASSUSDP1_LOCUS24456</name>
</gene>
<feature type="transmembrane region" description="Helical" evidence="7">
    <location>
        <begin position="145"/>
        <end position="169"/>
    </location>
</feature>